<evidence type="ECO:0000259" key="3">
    <source>
        <dbReference type="Pfam" id="PF01361"/>
    </source>
</evidence>
<dbReference type="Gene3D" id="3.30.429.10">
    <property type="entry name" value="Macrophage Migration Inhibitory Factor"/>
    <property type="match status" value="1"/>
</dbReference>
<feature type="domain" description="4-oxalocrotonate tautomerase-like" evidence="3">
    <location>
        <begin position="3"/>
        <end position="55"/>
    </location>
</feature>
<feature type="compositionally biased region" description="Basic and acidic residues" evidence="2">
    <location>
        <begin position="61"/>
        <end position="76"/>
    </location>
</feature>
<feature type="region of interest" description="Disordered" evidence="2">
    <location>
        <begin position="50"/>
        <end position="76"/>
    </location>
</feature>
<evidence type="ECO:0000313" key="4">
    <source>
        <dbReference type="EMBL" id="TRL36483.1"/>
    </source>
</evidence>
<dbReference type="Pfam" id="PF01361">
    <property type="entry name" value="Tautomerase"/>
    <property type="match status" value="1"/>
</dbReference>
<comment type="caution">
    <text evidence="4">The sequence shown here is derived from an EMBL/GenBank/DDBJ whole genome shotgun (WGS) entry which is preliminary data.</text>
</comment>
<keyword evidence="1" id="KW-0413">Isomerase</keyword>
<dbReference type="InterPro" id="IPR004370">
    <property type="entry name" value="4-OT-like_dom"/>
</dbReference>
<dbReference type="Proteomes" id="UP000316781">
    <property type="component" value="Unassembled WGS sequence"/>
</dbReference>
<dbReference type="AlphaFoldDB" id="A0A549T3N5"/>
<dbReference type="GO" id="GO:0016853">
    <property type="term" value="F:isomerase activity"/>
    <property type="evidence" value="ECO:0007669"/>
    <property type="project" value="UniProtKB-KW"/>
</dbReference>
<dbReference type="InterPro" id="IPR014347">
    <property type="entry name" value="Tautomerase/MIF_sf"/>
</dbReference>
<evidence type="ECO:0000256" key="2">
    <source>
        <dbReference type="SAM" id="MobiDB-lite"/>
    </source>
</evidence>
<accession>A0A549T3N5</accession>
<dbReference type="EMBL" id="VJMF01000020">
    <property type="protein sequence ID" value="TRL36483.1"/>
    <property type="molecule type" value="Genomic_DNA"/>
</dbReference>
<protein>
    <submittedName>
        <fullName evidence="4">Tautomerase</fullName>
    </submittedName>
</protein>
<reference evidence="4 5" key="1">
    <citation type="submission" date="2019-07" db="EMBL/GenBank/DDBJ databases">
        <title>Ln-dependent methylotrophs.</title>
        <authorList>
            <person name="Tani A."/>
        </authorList>
    </citation>
    <scope>NUCLEOTIDE SEQUENCE [LARGE SCALE GENOMIC DNA]</scope>
    <source>
        <strain evidence="4 5">SM89A</strain>
    </source>
</reference>
<evidence type="ECO:0000313" key="5">
    <source>
        <dbReference type="Proteomes" id="UP000316781"/>
    </source>
</evidence>
<name>A0A549T3N5_METSR</name>
<proteinExistence type="predicted"/>
<dbReference type="RefSeq" id="WP_142862071.1">
    <property type="nucleotide sequence ID" value="NZ_BGJY01000004.1"/>
</dbReference>
<evidence type="ECO:0000256" key="1">
    <source>
        <dbReference type="ARBA" id="ARBA00023235"/>
    </source>
</evidence>
<gene>
    <name evidence="4" type="ORF">FM996_04820</name>
</gene>
<organism evidence="4 5">
    <name type="scientific">Methylosinus sporium</name>
    <dbReference type="NCBI Taxonomy" id="428"/>
    <lineage>
        <taxon>Bacteria</taxon>
        <taxon>Pseudomonadati</taxon>
        <taxon>Pseudomonadota</taxon>
        <taxon>Alphaproteobacteria</taxon>
        <taxon>Hyphomicrobiales</taxon>
        <taxon>Methylocystaceae</taxon>
        <taxon>Methylosinus</taxon>
    </lineage>
</organism>
<sequence length="76" mass="8638">MPVVQISTWPIKNKVALQTMMEEITRVVHQTSGAPLDKISVFVNEIPPSHWADAGISGSDPDFRERSRRLSYEDDR</sequence>
<dbReference type="SUPFAM" id="SSF55331">
    <property type="entry name" value="Tautomerase/MIF"/>
    <property type="match status" value="1"/>
</dbReference>